<dbReference type="InterPro" id="IPR036188">
    <property type="entry name" value="FAD/NAD-bd_sf"/>
</dbReference>
<evidence type="ECO:0000256" key="2">
    <source>
        <dbReference type="ARBA" id="ARBA00007801"/>
    </source>
</evidence>
<dbReference type="Gene3D" id="3.30.70.2450">
    <property type="match status" value="1"/>
</dbReference>
<sequence length="603" mass="65450">MGLVAARNRSLEPLNPHRHPQHYTVTITVSANMPSPVLIVGAGPSGLSLALTLLRNNVPSRTLEIYKFLGVLPQILDASGPIPRLEQWAHGGKEPVKIIDVSPEKNTPSRPYNQPMMLSQDTHEHILRTTLENDYGCKVELGTEFISFEQHPDHVVVHLEKTIDGQKVSETATCAFLVGADGAPSQVRKQLGLSFLGETITSPGMLVGDVVLKRFGRSKVCMWGKTMGGDGSGRVITFFSHETDDDRVTFLLSVGDENDKVLGGGREAIVEAIKDMTGRPDWEFGELIYANHWHPNIRMVNKFGDGRVFVTGDAAHCHSPTGGQGTNSSVQDSFNLGWKLSLVHRGLAPTSLLDTYTLERLPVIAAMLQKTTKLYHKAFNPKGTGDFNSTWARDYELQQLGVNYRGSLLAVDTKPEHALKEEDYDPYRAGLDGSVRGGDRAPDAPGLVRRKLSGAIANGLGQGQGQSKDENEMRLFDVFVPSAHTVIIFAGASSSSTPDARAALDAILKSVAAYPKGTVQTVVVYPGSATTNVTQGVSSENTTHTGSDYVFVDREGHAYREYVASETEVTVVVVRPDGYIGAVLVQPVPEGLEVYFKNVYACA</sequence>
<evidence type="ECO:0000256" key="1">
    <source>
        <dbReference type="ARBA" id="ARBA00001974"/>
    </source>
</evidence>
<evidence type="ECO:0008006" key="10">
    <source>
        <dbReference type="Google" id="ProtNLM"/>
    </source>
</evidence>
<evidence type="ECO:0000256" key="4">
    <source>
        <dbReference type="ARBA" id="ARBA00022827"/>
    </source>
</evidence>
<dbReference type="InterPro" id="IPR012941">
    <property type="entry name" value="Phe_hydrox_C_dim_dom"/>
</dbReference>
<protein>
    <recommendedName>
        <fullName evidence="10">FAD-binding domain-containing protein</fullName>
    </recommendedName>
</protein>
<dbReference type="Gene3D" id="3.50.50.60">
    <property type="entry name" value="FAD/NAD(P)-binding domain"/>
    <property type="match status" value="2"/>
</dbReference>
<gene>
    <name evidence="8" type="ORF">D9758_015667</name>
</gene>
<evidence type="ECO:0000256" key="5">
    <source>
        <dbReference type="ARBA" id="ARBA00023002"/>
    </source>
</evidence>
<accession>A0A8H5FHJ7</accession>
<evidence type="ECO:0000256" key="3">
    <source>
        <dbReference type="ARBA" id="ARBA00022630"/>
    </source>
</evidence>
<dbReference type="SUPFAM" id="SSF51905">
    <property type="entry name" value="FAD/NAD(P)-binding domain"/>
    <property type="match status" value="1"/>
</dbReference>
<keyword evidence="5" id="KW-0560">Oxidoreductase</keyword>
<dbReference type="InterPro" id="IPR050641">
    <property type="entry name" value="RIFMO-like"/>
</dbReference>
<comment type="caution">
    <text evidence="8">The sequence shown here is derived from an EMBL/GenBank/DDBJ whole genome shotgun (WGS) entry which is preliminary data.</text>
</comment>
<keyword evidence="9" id="KW-1185">Reference proteome</keyword>
<keyword evidence="3" id="KW-0285">Flavoprotein</keyword>
<dbReference type="Proteomes" id="UP000559256">
    <property type="component" value="Unassembled WGS sequence"/>
</dbReference>
<dbReference type="EMBL" id="JAACJM010000225">
    <property type="protein sequence ID" value="KAF5336673.1"/>
    <property type="molecule type" value="Genomic_DNA"/>
</dbReference>
<proteinExistence type="inferred from homology"/>
<dbReference type="GO" id="GO:0016709">
    <property type="term" value="F:oxidoreductase activity, acting on paired donors, with incorporation or reduction of molecular oxygen, NAD(P)H as one donor, and incorporation of one atom of oxygen"/>
    <property type="evidence" value="ECO:0007669"/>
    <property type="project" value="UniProtKB-ARBA"/>
</dbReference>
<evidence type="ECO:0000259" key="6">
    <source>
        <dbReference type="Pfam" id="PF01494"/>
    </source>
</evidence>
<keyword evidence="4" id="KW-0274">FAD</keyword>
<dbReference type="InterPro" id="IPR036249">
    <property type="entry name" value="Thioredoxin-like_sf"/>
</dbReference>
<dbReference type="PANTHER" id="PTHR43004:SF19">
    <property type="entry name" value="BINDING MONOOXYGENASE, PUTATIVE (JCVI)-RELATED"/>
    <property type="match status" value="1"/>
</dbReference>
<dbReference type="OrthoDB" id="2690153at2759"/>
<comment type="cofactor">
    <cofactor evidence="1">
        <name>FAD</name>
        <dbReference type="ChEBI" id="CHEBI:57692"/>
    </cofactor>
</comment>
<evidence type="ECO:0000259" key="7">
    <source>
        <dbReference type="Pfam" id="PF07976"/>
    </source>
</evidence>
<evidence type="ECO:0000313" key="9">
    <source>
        <dbReference type="Proteomes" id="UP000559256"/>
    </source>
</evidence>
<comment type="similarity">
    <text evidence="2">Belongs to the PheA/TfdB FAD monooxygenase family.</text>
</comment>
<dbReference type="SUPFAM" id="SSF52833">
    <property type="entry name" value="Thioredoxin-like"/>
    <property type="match status" value="1"/>
</dbReference>
<dbReference type="PRINTS" id="PR00420">
    <property type="entry name" value="RNGMNOXGNASE"/>
</dbReference>
<dbReference type="AlphaFoldDB" id="A0A8H5FHJ7"/>
<dbReference type="Pfam" id="PF07976">
    <property type="entry name" value="Phe_hydrox_dim"/>
    <property type="match status" value="1"/>
</dbReference>
<organism evidence="8 9">
    <name type="scientific">Tetrapyrgos nigripes</name>
    <dbReference type="NCBI Taxonomy" id="182062"/>
    <lineage>
        <taxon>Eukaryota</taxon>
        <taxon>Fungi</taxon>
        <taxon>Dikarya</taxon>
        <taxon>Basidiomycota</taxon>
        <taxon>Agaricomycotina</taxon>
        <taxon>Agaricomycetes</taxon>
        <taxon>Agaricomycetidae</taxon>
        <taxon>Agaricales</taxon>
        <taxon>Marasmiineae</taxon>
        <taxon>Marasmiaceae</taxon>
        <taxon>Tetrapyrgos</taxon>
    </lineage>
</organism>
<name>A0A8H5FHJ7_9AGAR</name>
<feature type="domain" description="FAD-binding" evidence="6">
    <location>
        <begin position="60"/>
        <end position="370"/>
    </location>
</feature>
<dbReference type="PANTHER" id="PTHR43004">
    <property type="entry name" value="TRK SYSTEM POTASSIUM UPTAKE PROTEIN"/>
    <property type="match status" value="1"/>
</dbReference>
<dbReference type="Gene3D" id="3.40.30.20">
    <property type="match status" value="1"/>
</dbReference>
<dbReference type="InterPro" id="IPR002938">
    <property type="entry name" value="FAD-bd"/>
</dbReference>
<dbReference type="InterPro" id="IPR038220">
    <property type="entry name" value="PHOX_C_sf"/>
</dbReference>
<evidence type="ECO:0000313" key="8">
    <source>
        <dbReference type="EMBL" id="KAF5336673.1"/>
    </source>
</evidence>
<dbReference type="GO" id="GO:0071949">
    <property type="term" value="F:FAD binding"/>
    <property type="evidence" value="ECO:0007669"/>
    <property type="project" value="InterPro"/>
</dbReference>
<feature type="domain" description="Phenol hydroxylase-like C-terminal dimerisation" evidence="7">
    <location>
        <begin position="548"/>
        <end position="599"/>
    </location>
</feature>
<reference evidence="8 9" key="1">
    <citation type="journal article" date="2020" name="ISME J.">
        <title>Uncovering the hidden diversity of litter-decomposition mechanisms in mushroom-forming fungi.</title>
        <authorList>
            <person name="Floudas D."/>
            <person name="Bentzer J."/>
            <person name="Ahren D."/>
            <person name="Johansson T."/>
            <person name="Persson P."/>
            <person name="Tunlid A."/>
        </authorList>
    </citation>
    <scope>NUCLEOTIDE SEQUENCE [LARGE SCALE GENOMIC DNA]</scope>
    <source>
        <strain evidence="8 9">CBS 291.85</strain>
    </source>
</reference>
<dbReference type="Pfam" id="PF01494">
    <property type="entry name" value="FAD_binding_3"/>
    <property type="match status" value="1"/>
</dbReference>